<dbReference type="EMBL" id="CP090034">
    <property type="protein sequence ID" value="UPK95535.1"/>
    <property type="molecule type" value="Genomic_DNA"/>
</dbReference>
<keyword evidence="2" id="KW-1185">Reference proteome</keyword>
<sequence length="1013" mass="112538">MDTEISIPILNQDSGFHGEHGESMYSEIDEESGLGSGQQADEVLDDDVVEPEAAPEVNSPEIDHRQLWDKQWLTKSVSQDLLGVVKAVLLNGPDRDLLGIRTYPDLETSNDPPGITLCIAERNEMDQTKYTELFLPVDPSTYEEAADIWPLVEQNIERGWPEEMPAAEQPWPETTVLDPPGTTEEIDDQDGDRARFIYMTALRRHPGHFMGDWSFFKDTSVALAELSFTPLGFPSVEFFRDQTGLFPNLRRGRADVFGRSWYKQSQPGGSMTRAKNPLGPSAQAVGLCRGRSSRSPFRRSPSDMTSSWRVSPSVLPPLRRGNTMFHAQFHIRYWSIKENTITLSDAEPTCSGLRFERDFGRTLGFKSIPEFPIVETRSSVAMIASLWERHPQYTMVTLTDTATFNLNCIAQQKLWTSIDNEVRDILGLSKLDLKSSKLESKAWYALRQLLFESQDIIKELSRDLHSLADDLDRSISVVTSNPTLSENWKALLAYHDKIEANLLRQVQHKLAALDIFAQACTLKVLENVAEPHNHADAPMDMALVIATVIPDHDNRNILIADSGDDTVSSQLPHLRKITSSQLTAFMIGPKRHLIKICLRWRLKISRELEREELTNQPPDGGLRAWTQVAMGWVVIFTTWGYVNSFGSFQSYYTSVLPQSSFDISWIGSLQVWLTFFGSAFSGRLLDAGLFVPTFLVGSTMQLLGIFLMSVSTKYWQLMLTQGILTGFGGGIIFAPSLALVATYFDKHRGIAIGLVTTGNSLGGLVYPLVVRELLPILGMPWTARVLGFINLTGFCFVAVFMRPRLPPRKSGPIIDWDAFKDKLYITYVAGLFFFVLPVYYTFYYLASYGRDALGLSYSDASLLTTLINGAGLPARVLVPVIADRIGPLNTIAPAGFCVAVVAFSWLAVHDVAGIWVFTTFYGLASGAFQSLMPTGVASITKRLDAMGTRIGMCFSIISFAGLTGPPIGGRIQSATKDDYTGAHIWAALCSSICVGLLLLARVLKVGWKPHVKC</sequence>
<gene>
    <name evidence="1" type="ORF">LCI18_006470</name>
</gene>
<protein>
    <submittedName>
        <fullName evidence="1">Uncharacterized protein</fullName>
    </submittedName>
</protein>
<reference evidence="1" key="1">
    <citation type="submission" date="2021-11" db="EMBL/GenBank/DDBJ databases">
        <title>Fusarium solani-melongenae Genome sequencing and assembly.</title>
        <authorList>
            <person name="Xie S."/>
            <person name="Huang L."/>
            <person name="Zhang X."/>
        </authorList>
    </citation>
    <scope>NUCLEOTIDE SEQUENCE</scope>
    <source>
        <strain evidence="1">CRI 24-3</strain>
    </source>
</reference>
<name>A0ACD3Z2W0_FUSSC</name>
<proteinExistence type="predicted"/>
<dbReference type="Proteomes" id="UP000830768">
    <property type="component" value="Chromosome 5"/>
</dbReference>
<evidence type="ECO:0000313" key="2">
    <source>
        <dbReference type="Proteomes" id="UP000830768"/>
    </source>
</evidence>
<evidence type="ECO:0000313" key="1">
    <source>
        <dbReference type="EMBL" id="UPK95535.1"/>
    </source>
</evidence>
<organism evidence="1 2">
    <name type="scientific">Fusarium solani subsp. cucurbitae</name>
    <name type="common">Neocosmosporum cucurbitae</name>
    <dbReference type="NCBI Taxonomy" id="2747967"/>
    <lineage>
        <taxon>Eukaryota</taxon>
        <taxon>Fungi</taxon>
        <taxon>Dikarya</taxon>
        <taxon>Ascomycota</taxon>
        <taxon>Pezizomycotina</taxon>
        <taxon>Sordariomycetes</taxon>
        <taxon>Hypocreomycetidae</taxon>
        <taxon>Hypocreales</taxon>
        <taxon>Nectriaceae</taxon>
        <taxon>Fusarium</taxon>
        <taxon>Fusarium solani species complex</taxon>
    </lineage>
</organism>
<accession>A0ACD3Z2W0</accession>